<dbReference type="GO" id="GO:0051205">
    <property type="term" value="P:protein insertion into membrane"/>
    <property type="evidence" value="ECO:0007669"/>
    <property type="project" value="TreeGrafter"/>
</dbReference>
<evidence type="ECO:0000259" key="7">
    <source>
        <dbReference type="Pfam" id="PF02096"/>
    </source>
</evidence>
<feature type="transmembrane region" description="Helical" evidence="6">
    <location>
        <begin position="101"/>
        <end position="123"/>
    </location>
</feature>
<feature type="transmembrane region" description="Helical" evidence="6">
    <location>
        <begin position="154"/>
        <end position="171"/>
    </location>
</feature>
<evidence type="ECO:0000313" key="8">
    <source>
        <dbReference type="EMBL" id="KKS56928.1"/>
    </source>
</evidence>
<comment type="caution">
    <text evidence="8">The sequence shown here is derived from an EMBL/GenBank/DDBJ whole genome shotgun (WGS) entry which is preliminary data.</text>
</comment>
<feature type="domain" description="Membrane insertase YidC/Oxa/ALB C-terminal" evidence="7">
    <location>
        <begin position="33"/>
        <end position="217"/>
    </location>
</feature>
<dbReference type="InterPro" id="IPR028055">
    <property type="entry name" value="YidC/Oxa/ALB_C"/>
</dbReference>
<feature type="transmembrane region" description="Helical" evidence="6">
    <location>
        <begin position="183"/>
        <end position="199"/>
    </location>
</feature>
<comment type="similarity">
    <text evidence="5">Belongs to the OXA1/ALB3/YidC family.</text>
</comment>
<protein>
    <submittedName>
        <fullName evidence="8">Membrane protein insertase, YidC/Oxa1 family</fullName>
    </submittedName>
</protein>
<evidence type="ECO:0000256" key="4">
    <source>
        <dbReference type="ARBA" id="ARBA00023136"/>
    </source>
</evidence>
<feature type="transmembrane region" description="Helical" evidence="6">
    <location>
        <begin position="205"/>
        <end position="224"/>
    </location>
</feature>
<keyword evidence="4 6" id="KW-0472">Membrane</keyword>
<evidence type="ECO:0000256" key="2">
    <source>
        <dbReference type="ARBA" id="ARBA00022692"/>
    </source>
</evidence>
<accession>A0A0G1D4G8</accession>
<evidence type="ECO:0000313" key="9">
    <source>
        <dbReference type="Proteomes" id="UP000034837"/>
    </source>
</evidence>
<gene>
    <name evidence="8" type="ORF">UV20_C0004G0024</name>
</gene>
<reference evidence="8 9" key="1">
    <citation type="journal article" date="2015" name="Nature">
        <title>rRNA introns, odd ribosomes, and small enigmatic genomes across a large radiation of phyla.</title>
        <authorList>
            <person name="Brown C.T."/>
            <person name="Hug L.A."/>
            <person name="Thomas B.C."/>
            <person name="Sharon I."/>
            <person name="Castelle C.J."/>
            <person name="Singh A."/>
            <person name="Wilkins M.J."/>
            <person name="Williams K.H."/>
            <person name="Banfield J.F."/>
        </authorList>
    </citation>
    <scope>NUCLEOTIDE SEQUENCE [LARGE SCALE GENOMIC DNA]</scope>
</reference>
<dbReference type="Proteomes" id="UP000034837">
    <property type="component" value="Unassembled WGS sequence"/>
</dbReference>
<evidence type="ECO:0000256" key="3">
    <source>
        <dbReference type="ARBA" id="ARBA00022989"/>
    </source>
</evidence>
<dbReference type="AlphaFoldDB" id="A0A0G1D4G8"/>
<feature type="transmembrane region" description="Helical" evidence="6">
    <location>
        <begin position="31"/>
        <end position="53"/>
    </location>
</feature>
<keyword evidence="3 6" id="KW-1133">Transmembrane helix</keyword>
<dbReference type="EMBL" id="LCDO01000004">
    <property type="protein sequence ID" value="KKS56928.1"/>
    <property type="molecule type" value="Genomic_DNA"/>
</dbReference>
<name>A0A0G1D4G8_9BACT</name>
<organism evidence="8 9">
    <name type="scientific">Candidatus Magasanikbacteria bacterium GW2011_GWA2_42_32</name>
    <dbReference type="NCBI Taxonomy" id="1619039"/>
    <lineage>
        <taxon>Bacteria</taxon>
        <taxon>Candidatus Magasanikiibacteriota</taxon>
    </lineage>
</organism>
<evidence type="ECO:0000256" key="6">
    <source>
        <dbReference type="SAM" id="Phobius"/>
    </source>
</evidence>
<dbReference type="Pfam" id="PF02096">
    <property type="entry name" value="60KD_IMP"/>
    <property type="match status" value="1"/>
</dbReference>
<sequence length="233" mass="27125">MDFLGYIWTNWLYIPVFNALIWLYNGPAKENLGYAVIILTIGLRLVLLPFSIVSERNKIKYNKLSEKVGEMQKDYKKDPEALKEKVRELLKKSKVNPWAKILVLAIQALMLVLLYQVFIGGIARYKLNVLYPTVEKPEIIYTQFYGFELGIRDWRWAAVVGLVLFAENYLIQRKVKPNRSEQLYAIFFPIMSFLLLWALPMVKSIFILTSLAFSYFLSLFKGMFAPEKGSEVD</sequence>
<dbReference type="GO" id="GO:0032977">
    <property type="term" value="F:membrane insertase activity"/>
    <property type="evidence" value="ECO:0007669"/>
    <property type="project" value="InterPro"/>
</dbReference>
<evidence type="ECO:0000256" key="5">
    <source>
        <dbReference type="RuleBase" id="RU003945"/>
    </source>
</evidence>
<feature type="transmembrane region" description="Helical" evidence="6">
    <location>
        <begin position="7"/>
        <end position="25"/>
    </location>
</feature>
<proteinExistence type="inferred from homology"/>
<dbReference type="PANTHER" id="PTHR12428">
    <property type="entry name" value="OXA1"/>
    <property type="match status" value="1"/>
</dbReference>
<dbReference type="InterPro" id="IPR001708">
    <property type="entry name" value="YidC/ALB3/OXA1/COX18"/>
</dbReference>
<comment type="subcellular location">
    <subcellularLocation>
        <location evidence="1 5">Membrane</location>
        <topology evidence="1 5">Multi-pass membrane protein</topology>
    </subcellularLocation>
</comment>
<dbReference type="GO" id="GO:0005886">
    <property type="term" value="C:plasma membrane"/>
    <property type="evidence" value="ECO:0007669"/>
    <property type="project" value="TreeGrafter"/>
</dbReference>
<keyword evidence="2 5" id="KW-0812">Transmembrane</keyword>
<dbReference type="PANTHER" id="PTHR12428:SF65">
    <property type="entry name" value="CYTOCHROME C OXIDASE ASSEMBLY PROTEIN COX18, MITOCHONDRIAL"/>
    <property type="match status" value="1"/>
</dbReference>
<evidence type="ECO:0000256" key="1">
    <source>
        <dbReference type="ARBA" id="ARBA00004141"/>
    </source>
</evidence>